<comment type="caution">
    <text evidence="1">The sequence shown here is derived from an EMBL/GenBank/DDBJ whole genome shotgun (WGS) entry which is preliminary data.</text>
</comment>
<gene>
    <name evidence="1" type="ORF">JR316_0012799</name>
</gene>
<proteinExistence type="predicted"/>
<accession>A0ACB8GGM6</accession>
<reference evidence="1" key="1">
    <citation type="submission" date="2021-10" db="EMBL/GenBank/DDBJ databases">
        <title>Psilocybe cubensis genome.</title>
        <authorList>
            <person name="Mckernan K.J."/>
            <person name="Crawford S."/>
            <person name="Trippe A."/>
            <person name="Kane L.T."/>
            <person name="Mclaughlin S."/>
        </authorList>
    </citation>
    <scope>NUCLEOTIDE SEQUENCE</scope>
    <source>
        <strain evidence="1">MGC-MH-2018</strain>
    </source>
</reference>
<protein>
    <submittedName>
        <fullName evidence="1">Uncharacterized protein</fullName>
    </submittedName>
</protein>
<name>A0ACB8GGM6_PSICU</name>
<sequence length="128" mass="13792">MERDATNADDAPGQNDPNALASQHNGTVLTTPSEPAECAQQAHDARSDETDSKLQRVCSGNDWADDDDFALVLTRRMTRSMPTRGLPRRQPESPAVHASLTSLSSEDTVLTVAVTSLEALQTQGTRSE</sequence>
<evidence type="ECO:0000313" key="2">
    <source>
        <dbReference type="Proteomes" id="UP000664032"/>
    </source>
</evidence>
<evidence type="ECO:0000313" key="1">
    <source>
        <dbReference type="EMBL" id="KAH9474341.1"/>
    </source>
</evidence>
<dbReference type="EMBL" id="JAFIQS020000013">
    <property type="protein sequence ID" value="KAH9474341.1"/>
    <property type="molecule type" value="Genomic_DNA"/>
</dbReference>
<keyword evidence="2" id="KW-1185">Reference proteome</keyword>
<organism evidence="1 2">
    <name type="scientific">Psilocybe cubensis</name>
    <name type="common">Psychedelic mushroom</name>
    <name type="synonym">Stropharia cubensis</name>
    <dbReference type="NCBI Taxonomy" id="181762"/>
    <lineage>
        <taxon>Eukaryota</taxon>
        <taxon>Fungi</taxon>
        <taxon>Dikarya</taxon>
        <taxon>Basidiomycota</taxon>
        <taxon>Agaricomycotina</taxon>
        <taxon>Agaricomycetes</taxon>
        <taxon>Agaricomycetidae</taxon>
        <taxon>Agaricales</taxon>
        <taxon>Agaricineae</taxon>
        <taxon>Strophariaceae</taxon>
        <taxon>Psilocybe</taxon>
    </lineage>
</organism>
<dbReference type="Proteomes" id="UP000664032">
    <property type="component" value="Unassembled WGS sequence"/>
</dbReference>